<organism evidence="2 3">
    <name type="scientific">Pyricularia grisea</name>
    <name type="common">Crabgrass-specific blast fungus</name>
    <name type="synonym">Magnaporthe grisea</name>
    <dbReference type="NCBI Taxonomy" id="148305"/>
    <lineage>
        <taxon>Eukaryota</taxon>
        <taxon>Fungi</taxon>
        <taxon>Dikarya</taxon>
        <taxon>Ascomycota</taxon>
        <taxon>Pezizomycotina</taxon>
        <taxon>Sordariomycetes</taxon>
        <taxon>Sordariomycetidae</taxon>
        <taxon>Magnaporthales</taxon>
        <taxon>Pyriculariaceae</taxon>
        <taxon>Pyricularia</taxon>
    </lineage>
</organism>
<proteinExistence type="predicted"/>
<dbReference type="RefSeq" id="XP_030984876.1">
    <property type="nucleotide sequence ID" value="XM_031124927.1"/>
</dbReference>
<accession>A0A6P8BCM8</accession>
<reference evidence="3" key="3">
    <citation type="submission" date="2025-08" db="UniProtKB">
        <authorList>
            <consortium name="RefSeq"/>
        </authorList>
    </citation>
    <scope>IDENTIFICATION</scope>
    <source>
        <strain evidence="3">NI907</strain>
    </source>
</reference>
<evidence type="ECO:0000313" key="3">
    <source>
        <dbReference type="RefSeq" id="XP_030984876.1"/>
    </source>
</evidence>
<sequence>MENPRTTMKWDFDRPSSDNDSDDDHGELISNVFFSAWAESRRVRFFLQPPAGNSSASSGSQTRVKKKIYIKGKNKSSICIKEPEDDEKPDPYVATLVNSCEDSRDDPNTCCDRKGHSQQCGQGYHSLAQVLQLKQPQLGDWQRMVPPETKPGDGDGDGETFSFNIEPWQAQLHSKYE</sequence>
<evidence type="ECO:0000313" key="2">
    <source>
        <dbReference type="Proteomes" id="UP000515153"/>
    </source>
</evidence>
<dbReference type="Proteomes" id="UP000515153">
    <property type="component" value="Unplaced"/>
</dbReference>
<feature type="region of interest" description="Disordered" evidence="1">
    <location>
        <begin position="1"/>
        <end position="25"/>
    </location>
</feature>
<feature type="compositionally biased region" description="Basic and acidic residues" evidence="1">
    <location>
        <begin position="8"/>
        <end position="17"/>
    </location>
</feature>
<dbReference type="GeneID" id="41959836"/>
<dbReference type="AlphaFoldDB" id="A0A6P8BCM8"/>
<reference evidence="3" key="2">
    <citation type="submission" date="2019-10" db="EMBL/GenBank/DDBJ databases">
        <authorList>
            <consortium name="NCBI Genome Project"/>
        </authorList>
    </citation>
    <scope>NUCLEOTIDE SEQUENCE</scope>
    <source>
        <strain evidence="3">NI907</strain>
    </source>
</reference>
<protein>
    <submittedName>
        <fullName evidence="3">Uncharacterized protein</fullName>
    </submittedName>
</protein>
<name>A0A6P8BCM8_PYRGI</name>
<gene>
    <name evidence="3" type="ORF">PgNI_04886</name>
</gene>
<evidence type="ECO:0000256" key="1">
    <source>
        <dbReference type="SAM" id="MobiDB-lite"/>
    </source>
</evidence>
<feature type="region of interest" description="Disordered" evidence="1">
    <location>
        <begin position="138"/>
        <end position="177"/>
    </location>
</feature>
<reference evidence="3" key="1">
    <citation type="journal article" date="2019" name="Mol. Biol. Evol.">
        <title>Blast fungal genomes show frequent chromosomal changes, gene gains and losses, and effector gene turnover.</title>
        <authorList>
            <person name="Gomez Luciano L.B."/>
            <person name="Jason Tsai I."/>
            <person name="Chuma I."/>
            <person name="Tosa Y."/>
            <person name="Chen Y.H."/>
            <person name="Li J.Y."/>
            <person name="Li M.Y."/>
            <person name="Jade Lu M.Y."/>
            <person name="Nakayashiki H."/>
            <person name="Li W.H."/>
        </authorList>
    </citation>
    <scope>NUCLEOTIDE SEQUENCE</scope>
    <source>
        <strain evidence="3">NI907</strain>
    </source>
</reference>
<dbReference type="KEGG" id="pgri:PgNI_04886"/>
<keyword evidence="2" id="KW-1185">Reference proteome</keyword>